<dbReference type="Gene3D" id="3.30.420.40">
    <property type="match status" value="2"/>
</dbReference>
<evidence type="ECO:0000313" key="2">
    <source>
        <dbReference type="EMBL" id="ACQ78309.1"/>
    </source>
</evidence>
<dbReference type="InterPro" id="IPR049874">
    <property type="entry name" value="ROK_cs"/>
</dbReference>
<dbReference type="EMBL" id="CP001618">
    <property type="protein sequence ID" value="ACQ78309.1"/>
    <property type="molecule type" value="Genomic_DNA"/>
</dbReference>
<dbReference type="RefSeq" id="WP_012725089.1">
    <property type="nucleotide sequence ID" value="NC_012669.1"/>
</dbReference>
<dbReference type="Proteomes" id="UP000007962">
    <property type="component" value="Chromosome"/>
</dbReference>
<dbReference type="eggNOG" id="COG1940">
    <property type="taxonomic scope" value="Bacteria"/>
</dbReference>
<protein>
    <submittedName>
        <fullName evidence="2">ROK family protein</fullName>
    </submittedName>
</protein>
<keyword evidence="3" id="KW-1185">Reference proteome</keyword>
<accession>C5BUT5</accession>
<name>C5BUT5_BEUC1</name>
<dbReference type="Pfam" id="PF13412">
    <property type="entry name" value="HTH_24"/>
    <property type="match status" value="1"/>
</dbReference>
<dbReference type="InterPro" id="IPR036388">
    <property type="entry name" value="WH-like_DNA-bd_sf"/>
</dbReference>
<dbReference type="PROSITE" id="PS01125">
    <property type="entry name" value="ROK"/>
    <property type="match status" value="1"/>
</dbReference>
<dbReference type="SUPFAM" id="SSF46785">
    <property type="entry name" value="Winged helix' DNA-binding domain"/>
    <property type="match status" value="1"/>
</dbReference>
<dbReference type="HOGENOM" id="CLU_036604_13_0_11"/>
<evidence type="ECO:0000256" key="1">
    <source>
        <dbReference type="ARBA" id="ARBA00006479"/>
    </source>
</evidence>
<dbReference type="InterPro" id="IPR043129">
    <property type="entry name" value="ATPase_NBD"/>
</dbReference>
<comment type="similarity">
    <text evidence="1">Belongs to the ROK (NagC/XylR) family.</text>
</comment>
<sequence>MTRVSTESAGAQQTRSRSAILDVVRAAGTISRVELTRATGLTGATVSTVVRRLIDEGLIVEVGRAESTGGKPRTLLRLEPRARFAVGVHLDVAGITYVLANLGGGVVARWRTAGTAGDGPEDVVARVVAEIGDMFSRVGVEKDRLLGVGLVGPGPLSGGTAVTWVADPASSGMAPFPFGEAIEAALDMPVLLDNDATAAAVGEYWAGGIESTSALGALYMGAGIGGGVVVGGVAFRGASSNAAEIGHVCVDLAGPECWCGARGCVEAVAGPAAVVAAARARGVDLGPAGRPAAEDFATLARAALRGDAVASSILEFSARYVAVAAQTFANLMDLDLIVLTGPAFGIAGSLYLPVVTEHLERAFFARDSHPVHVRISSSAHEAAAIGAAALVLQSELAPRPTTVRMPAERHVASVAVPAPGA</sequence>
<dbReference type="InterPro" id="IPR036390">
    <property type="entry name" value="WH_DNA-bd_sf"/>
</dbReference>
<dbReference type="STRING" id="471853.Bcav_0043"/>
<evidence type="ECO:0000313" key="3">
    <source>
        <dbReference type="Proteomes" id="UP000007962"/>
    </source>
</evidence>
<dbReference type="KEGG" id="bcv:Bcav_0043"/>
<dbReference type="PANTHER" id="PTHR18964">
    <property type="entry name" value="ROK (REPRESSOR, ORF, KINASE) FAMILY"/>
    <property type="match status" value="1"/>
</dbReference>
<dbReference type="OrthoDB" id="4083144at2"/>
<proteinExistence type="inferred from homology"/>
<dbReference type="SUPFAM" id="SSF53067">
    <property type="entry name" value="Actin-like ATPase domain"/>
    <property type="match status" value="1"/>
</dbReference>
<dbReference type="AlphaFoldDB" id="C5BUT5"/>
<organism evidence="2 3">
    <name type="scientific">Beutenbergia cavernae (strain ATCC BAA-8 / DSM 12333 / CCUG 43141 / JCM 11478 / NBRC 16432 / NCIMB 13614 / HKI 0122)</name>
    <dbReference type="NCBI Taxonomy" id="471853"/>
    <lineage>
        <taxon>Bacteria</taxon>
        <taxon>Bacillati</taxon>
        <taxon>Actinomycetota</taxon>
        <taxon>Actinomycetes</taxon>
        <taxon>Micrococcales</taxon>
        <taxon>Beutenbergiaceae</taxon>
        <taxon>Beutenbergia</taxon>
    </lineage>
</organism>
<reference evidence="2 3" key="1">
    <citation type="journal article" date="2009" name="Stand. Genomic Sci.">
        <title>Complete genome sequence of Beutenbergia cavernae type strain (HKI 0122).</title>
        <authorList>
            <person name="Land M."/>
            <person name="Pukall R."/>
            <person name="Abt B."/>
            <person name="Goker M."/>
            <person name="Rohde M."/>
            <person name="Glavina Del Rio T."/>
            <person name="Tice H."/>
            <person name="Copeland A."/>
            <person name="Cheng J.F."/>
            <person name="Lucas S."/>
            <person name="Chen F."/>
            <person name="Nolan M."/>
            <person name="Bruce D."/>
            <person name="Goodwin L."/>
            <person name="Pitluck S."/>
            <person name="Ivanova N."/>
            <person name="Mavromatis K."/>
            <person name="Ovchinnikova G."/>
            <person name="Pati A."/>
            <person name="Chen A."/>
            <person name="Palaniappan K."/>
            <person name="Hauser L."/>
            <person name="Chang Y.J."/>
            <person name="Jefferies C.C."/>
            <person name="Saunders E."/>
            <person name="Brettin T."/>
            <person name="Detter J.C."/>
            <person name="Han C."/>
            <person name="Chain P."/>
            <person name="Bristow J."/>
            <person name="Eisen J.A."/>
            <person name="Markowitz V."/>
            <person name="Hugenholtz P."/>
            <person name="Kyrpides N.C."/>
            <person name="Klenk H.P."/>
            <person name="Lapidus A."/>
        </authorList>
    </citation>
    <scope>NUCLEOTIDE SEQUENCE [LARGE SCALE GENOMIC DNA]</scope>
    <source>
        <strain evidence="3">ATCC BAA-8 / DSM 12333 / NBRC 16432</strain>
    </source>
</reference>
<dbReference type="Pfam" id="PF00480">
    <property type="entry name" value="ROK"/>
    <property type="match status" value="1"/>
</dbReference>
<gene>
    <name evidence="2" type="ordered locus">Bcav_0043</name>
</gene>
<dbReference type="InterPro" id="IPR000600">
    <property type="entry name" value="ROK"/>
</dbReference>
<dbReference type="PANTHER" id="PTHR18964:SF149">
    <property type="entry name" value="BIFUNCTIONAL UDP-N-ACETYLGLUCOSAMINE 2-EPIMERASE_N-ACETYLMANNOSAMINE KINASE"/>
    <property type="match status" value="1"/>
</dbReference>
<dbReference type="Gene3D" id="1.10.10.10">
    <property type="entry name" value="Winged helix-like DNA-binding domain superfamily/Winged helix DNA-binding domain"/>
    <property type="match status" value="1"/>
</dbReference>